<comment type="caution">
    <text evidence="1">The sequence shown here is derived from an EMBL/GenBank/DDBJ whole genome shotgun (WGS) entry which is preliminary data.</text>
</comment>
<gene>
    <name evidence="1" type="ORF">BT62DRAFT_1000467</name>
</gene>
<dbReference type="RefSeq" id="XP_043044720.1">
    <property type="nucleotide sequence ID" value="XM_043176645.1"/>
</dbReference>
<accession>A0A9P8AXB6</accession>
<dbReference type="Gene3D" id="3.80.10.10">
    <property type="entry name" value="Ribonuclease Inhibitor"/>
    <property type="match status" value="1"/>
</dbReference>
<evidence type="ECO:0008006" key="3">
    <source>
        <dbReference type="Google" id="ProtNLM"/>
    </source>
</evidence>
<dbReference type="OrthoDB" id="3071584at2759"/>
<dbReference type="InterPro" id="IPR032675">
    <property type="entry name" value="LRR_dom_sf"/>
</dbReference>
<dbReference type="AlphaFoldDB" id="A0A9P8AXB6"/>
<evidence type="ECO:0000313" key="1">
    <source>
        <dbReference type="EMBL" id="KAG7451220.1"/>
    </source>
</evidence>
<proteinExistence type="predicted"/>
<reference evidence="1" key="1">
    <citation type="submission" date="2020-11" db="EMBL/GenBank/DDBJ databases">
        <title>Adaptations for nitrogen fixation in a non-lichenized fungal sporocarp promotes dispersal by wood-feeding termites.</title>
        <authorList>
            <consortium name="DOE Joint Genome Institute"/>
            <person name="Koch R.A."/>
            <person name="Yoon G."/>
            <person name="Arayal U."/>
            <person name="Lail K."/>
            <person name="Amirebrahimi M."/>
            <person name="Labutti K."/>
            <person name="Lipzen A."/>
            <person name="Riley R."/>
            <person name="Barry K."/>
            <person name="Henrissat B."/>
            <person name="Grigoriev I.V."/>
            <person name="Herr J.R."/>
            <person name="Aime M.C."/>
        </authorList>
    </citation>
    <scope>NUCLEOTIDE SEQUENCE</scope>
    <source>
        <strain evidence="1">MCA 3950</strain>
    </source>
</reference>
<dbReference type="EMBL" id="MU250525">
    <property type="protein sequence ID" value="KAG7451220.1"/>
    <property type="molecule type" value="Genomic_DNA"/>
</dbReference>
<protein>
    <recommendedName>
        <fullName evidence="3">F-box domain-containing protein</fullName>
    </recommendedName>
</protein>
<evidence type="ECO:0000313" key="2">
    <source>
        <dbReference type="Proteomes" id="UP000812287"/>
    </source>
</evidence>
<dbReference type="SUPFAM" id="SSF52047">
    <property type="entry name" value="RNI-like"/>
    <property type="match status" value="1"/>
</dbReference>
<sequence>MVELPPELWLYLAEFIPDSELRNLLDVSRIFYEIALNVRYKEIAIEGIDSRTVALDPEVAKRVLHLSIVSHGTRRQLIHDVQKFRFADFGRRKNLSVERATQLLIDVLTGFTNLNEFSIDFWGLPSSYKLVPFLNAAWSTFGKQIRTLFLSGHLDALRIIVETSTPMESLESLRIQLTASIYPLTDAGNSIESVLALRKFINGLSPRLKTLRLWSWASTDVSMLFVGLDHFPLLHRFHIRTAFNKAFPSDPSGLSRFVQSHASTLYDLQLWLHPAGSSVDPSMDQPLSEWLLATVDPIPEFPVLKDLQFYPTHLRGGFDAFLLTIQRSTNTLINLISRDHYLSSQETIRLIDALAYNGPNKTLISLRLNMIVFTGDVIDAMAEKLPGLVSLRLYIGDNQESFEDIMNNRSLTSWGLYDVGIWCGGSVFDGESMRLLARCIPSVRSFWGNGHMKTDNTP</sequence>
<dbReference type="GeneID" id="66098932"/>
<name>A0A9P8AXB6_9AGAR</name>
<keyword evidence="2" id="KW-1185">Reference proteome</keyword>
<organism evidence="1 2">
    <name type="scientific">Guyanagaster necrorhizus</name>
    <dbReference type="NCBI Taxonomy" id="856835"/>
    <lineage>
        <taxon>Eukaryota</taxon>
        <taxon>Fungi</taxon>
        <taxon>Dikarya</taxon>
        <taxon>Basidiomycota</taxon>
        <taxon>Agaricomycotina</taxon>
        <taxon>Agaricomycetes</taxon>
        <taxon>Agaricomycetidae</taxon>
        <taxon>Agaricales</taxon>
        <taxon>Marasmiineae</taxon>
        <taxon>Physalacriaceae</taxon>
        <taxon>Guyanagaster</taxon>
    </lineage>
</organism>
<dbReference type="Proteomes" id="UP000812287">
    <property type="component" value="Unassembled WGS sequence"/>
</dbReference>